<dbReference type="Proteomes" id="UP001592528">
    <property type="component" value="Unassembled WGS sequence"/>
</dbReference>
<comment type="caution">
    <text evidence="2">The sequence shown here is derived from an EMBL/GenBank/DDBJ whole genome shotgun (WGS) entry which is preliminary data.</text>
</comment>
<evidence type="ECO:0000313" key="3">
    <source>
        <dbReference type="Proteomes" id="UP001592528"/>
    </source>
</evidence>
<keyword evidence="3" id="KW-1185">Reference proteome</keyword>
<evidence type="ECO:0000256" key="1">
    <source>
        <dbReference type="SAM" id="MobiDB-lite"/>
    </source>
</evidence>
<dbReference type="RefSeq" id="WP_030263390.1">
    <property type="nucleotide sequence ID" value="NZ_JBHEZZ010000023.1"/>
</dbReference>
<proteinExistence type="predicted"/>
<evidence type="ECO:0000313" key="2">
    <source>
        <dbReference type="EMBL" id="MFC1405705.1"/>
    </source>
</evidence>
<protein>
    <submittedName>
        <fullName evidence="2">Uncharacterized protein</fullName>
    </submittedName>
</protein>
<feature type="region of interest" description="Disordered" evidence="1">
    <location>
        <begin position="261"/>
        <end position="286"/>
    </location>
</feature>
<name>A0ABV6UW50_9ACTN</name>
<accession>A0ABV6UW50</accession>
<gene>
    <name evidence="2" type="ORF">ACEZDJ_30890</name>
</gene>
<organism evidence="2 3">
    <name type="scientific">Streptacidiphilus cavernicola</name>
    <dbReference type="NCBI Taxonomy" id="3342716"/>
    <lineage>
        <taxon>Bacteria</taxon>
        <taxon>Bacillati</taxon>
        <taxon>Actinomycetota</taxon>
        <taxon>Actinomycetes</taxon>
        <taxon>Kitasatosporales</taxon>
        <taxon>Streptomycetaceae</taxon>
        <taxon>Streptacidiphilus</taxon>
    </lineage>
</organism>
<feature type="compositionally biased region" description="Basic and acidic residues" evidence="1">
    <location>
        <begin position="261"/>
        <end position="283"/>
    </location>
</feature>
<reference evidence="2 3" key="1">
    <citation type="submission" date="2024-09" db="EMBL/GenBank/DDBJ databases">
        <authorList>
            <person name="Lee S.D."/>
        </authorList>
    </citation>
    <scope>NUCLEOTIDE SEQUENCE [LARGE SCALE GENOMIC DNA]</scope>
    <source>
        <strain evidence="2 3">N1-5</strain>
    </source>
</reference>
<sequence>MDVTVPTVPHPLHPAACWRKILSDLDPAAEGGYAVIGQFLNPGDVIDTLPGTLLLTVDKATTGWADNYHGSGRHRVEDATVTVHLVTDDTTNPLKELWSRHYKSSKSAFGASTIKKLTTLLAKHPAPPTNLPVEVIREAQRPALASGTCRWCENPIPKGTGHRVGRGDDTALEHYQKCPERRAATGTPCALCGVTVIADQARQVLIREFGGHWQTEHRADGLGFDCRTCDIMSAEDQIAEQQMIREQEAAKAAKAAARKEAARVKREEKKARETARDLSERQRVSRLTPVSTERRELYNKGLGPGRGRAILTEYTDVYADGTRMPRWTVDALADSTEYTDLAIARAYYQDYKYDDAYEDSARTAPAPRAAGQACPTPHVKHCGHCGGTESDGGWMVASLGLACDVDCYTAMADARGRHDRRYHPYEV</sequence>
<dbReference type="EMBL" id="JBHEZZ010000023">
    <property type="protein sequence ID" value="MFC1405705.1"/>
    <property type="molecule type" value="Genomic_DNA"/>
</dbReference>